<dbReference type="EMBL" id="AAXF02000043">
    <property type="protein sequence ID" value="EDO12975.1"/>
    <property type="molecule type" value="Genomic_DNA"/>
</dbReference>
<comment type="caution">
    <text evidence="1">The sequence shown here is derived from an EMBL/GenBank/DDBJ whole genome shotgun (WGS) entry which is preliminary data.</text>
</comment>
<proteinExistence type="predicted"/>
<evidence type="ECO:0000313" key="1">
    <source>
        <dbReference type="EMBL" id="EDO12975.1"/>
    </source>
</evidence>
<dbReference type="Proteomes" id="UP000005475">
    <property type="component" value="Unassembled WGS sequence"/>
</dbReference>
<accession>A0AAN3ABR1</accession>
<dbReference type="AlphaFoldDB" id="A0AAN3ABR1"/>
<protein>
    <submittedName>
        <fullName evidence="1">Uncharacterized protein</fullName>
    </submittedName>
</protein>
<sequence>MQLIFSSRFFFMVTTKPLQRHCKSRVTRGSPIGKKRHL</sequence>
<evidence type="ECO:0000313" key="2">
    <source>
        <dbReference type="Proteomes" id="UP000005475"/>
    </source>
</evidence>
<organism evidence="1 2">
    <name type="scientific">Bacteroides ovatus (strain ATCC 8483 / DSM 1896 / JCM 5824 / BCRC 10623 / CCUG 4943 / NCTC 11153)</name>
    <dbReference type="NCBI Taxonomy" id="411476"/>
    <lineage>
        <taxon>Bacteria</taxon>
        <taxon>Pseudomonadati</taxon>
        <taxon>Bacteroidota</taxon>
        <taxon>Bacteroidia</taxon>
        <taxon>Bacteroidales</taxon>
        <taxon>Bacteroidaceae</taxon>
        <taxon>Bacteroides</taxon>
    </lineage>
</organism>
<reference evidence="2" key="2">
    <citation type="submission" date="2007-04" db="EMBL/GenBank/DDBJ databases">
        <title>Draft genome sequence of Bacteroides ovatus (ATCC 8483).</title>
        <authorList>
            <person name="Sudarsanam P."/>
            <person name="Ley R."/>
            <person name="Guruge J."/>
            <person name="Turnbaugh P.J."/>
            <person name="Mahowald M."/>
            <person name="Liep D."/>
            <person name="Gordon J."/>
        </authorList>
    </citation>
    <scope>NUCLEOTIDE SEQUENCE [LARGE SCALE GENOMIC DNA]</scope>
    <source>
        <strain evidence="2">ATCC 8483 / DSM 1896 / JCM 5824 / BCRC 10623 / CCUG 4943 / NCTC 11153</strain>
    </source>
</reference>
<gene>
    <name evidence="1" type="ORF">BACOVA_01479</name>
</gene>
<reference evidence="1 2" key="1">
    <citation type="submission" date="2007-03" db="EMBL/GenBank/DDBJ databases">
        <authorList>
            <person name="Fulton L."/>
            <person name="Clifton S."/>
            <person name="Fulton B."/>
            <person name="Xu J."/>
            <person name="Minx P."/>
            <person name="Pepin K.H."/>
            <person name="Johnson M."/>
            <person name="Thiruvilangam P."/>
            <person name="Bhonagiri V."/>
            <person name="Nash W.E."/>
            <person name="Mardis E.R."/>
            <person name="Wilson R.K."/>
        </authorList>
    </citation>
    <scope>NUCLEOTIDE SEQUENCE [LARGE SCALE GENOMIC DNA]</scope>
    <source>
        <strain evidence="2">ATCC 8483 / DSM 1896 / JCM 5824 / BCRC 10623 / CCUG 4943 / NCTC 11153</strain>
    </source>
</reference>
<name>A0AAN3ABR1_BACO1</name>